<comment type="subcellular location">
    <subcellularLocation>
        <location evidence="1">Nucleus</location>
    </subcellularLocation>
</comment>
<evidence type="ECO:0000256" key="4">
    <source>
        <dbReference type="ARBA" id="ARBA00023858"/>
    </source>
</evidence>
<feature type="compositionally biased region" description="Basic and acidic residues" evidence="6">
    <location>
        <begin position="1192"/>
        <end position="1201"/>
    </location>
</feature>
<feature type="compositionally biased region" description="Basic and acidic residues" evidence="6">
    <location>
        <begin position="958"/>
        <end position="972"/>
    </location>
</feature>
<feature type="compositionally biased region" description="Basic residues" evidence="6">
    <location>
        <begin position="1327"/>
        <end position="1336"/>
    </location>
</feature>
<dbReference type="SUPFAM" id="SSF52113">
    <property type="entry name" value="BRCT domain"/>
    <property type="match status" value="2"/>
</dbReference>
<feature type="region of interest" description="Disordered" evidence="6">
    <location>
        <begin position="1317"/>
        <end position="1336"/>
    </location>
</feature>
<feature type="compositionally biased region" description="Basic residues" evidence="6">
    <location>
        <begin position="1393"/>
        <end position="1402"/>
    </location>
</feature>
<feature type="domain" description="BRCT" evidence="7">
    <location>
        <begin position="1719"/>
        <end position="1797"/>
    </location>
</feature>
<feature type="compositionally biased region" description="Basic residues" evidence="6">
    <location>
        <begin position="1202"/>
        <end position="1211"/>
    </location>
</feature>
<dbReference type="Pfam" id="PF16770">
    <property type="entry name" value="RTT107_BRCT_5"/>
    <property type="match status" value="1"/>
</dbReference>
<feature type="region of interest" description="Disordered" evidence="6">
    <location>
        <begin position="592"/>
        <end position="1289"/>
    </location>
</feature>
<organism evidence="8 9">
    <name type="scientific">Paralvinella palmiformis</name>
    <dbReference type="NCBI Taxonomy" id="53620"/>
    <lineage>
        <taxon>Eukaryota</taxon>
        <taxon>Metazoa</taxon>
        <taxon>Spiralia</taxon>
        <taxon>Lophotrochozoa</taxon>
        <taxon>Annelida</taxon>
        <taxon>Polychaeta</taxon>
        <taxon>Sedentaria</taxon>
        <taxon>Canalipalpata</taxon>
        <taxon>Terebellida</taxon>
        <taxon>Terebelliformia</taxon>
        <taxon>Alvinellidae</taxon>
        <taxon>Paralvinella</taxon>
    </lineage>
</organism>
<feature type="compositionally biased region" description="Low complexity" evidence="6">
    <location>
        <begin position="639"/>
        <end position="649"/>
    </location>
</feature>
<feature type="compositionally biased region" description="Basic and acidic residues" evidence="6">
    <location>
        <begin position="751"/>
        <end position="782"/>
    </location>
</feature>
<gene>
    <name evidence="8" type="ORF">LSH36_357g00001</name>
</gene>
<evidence type="ECO:0000259" key="7">
    <source>
        <dbReference type="PROSITE" id="PS50172"/>
    </source>
</evidence>
<feature type="region of interest" description="Disordered" evidence="6">
    <location>
        <begin position="1341"/>
        <end position="1422"/>
    </location>
</feature>
<feature type="region of interest" description="Disordered" evidence="6">
    <location>
        <begin position="1468"/>
        <end position="1612"/>
    </location>
</feature>
<dbReference type="Gene3D" id="3.40.50.10190">
    <property type="entry name" value="BRCT domain"/>
    <property type="match status" value="2"/>
</dbReference>
<dbReference type="InterPro" id="IPR036420">
    <property type="entry name" value="BRCT_dom_sf"/>
</dbReference>
<feature type="compositionally biased region" description="Polar residues" evidence="6">
    <location>
        <begin position="1276"/>
        <end position="1288"/>
    </location>
</feature>
<dbReference type="Pfam" id="PF16589">
    <property type="entry name" value="BRCT_2"/>
    <property type="match status" value="1"/>
</dbReference>
<feature type="compositionally biased region" description="Basic and acidic residues" evidence="6">
    <location>
        <begin position="1036"/>
        <end position="1045"/>
    </location>
</feature>
<feature type="compositionally biased region" description="Basic and acidic residues" evidence="6">
    <location>
        <begin position="856"/>
        <end position="871"/>
    </location>
</feature>
<dbReference type="PANTHER" id="PTHR23196">
    <property type="entry name" value="PAX TRANSCRIPTION ACTIVATION DOMAIN INTERACTING PROTEIN"/>
    <property type="match status" value="1"/>
</dbReference>
<name>A0AAD9N2A0_9ANNE</name>
<evidence type="ECO:0000256" key="3">
    <source>
        <dbReference type="ARBA" id="ARBA00023242"/>
    </source>
</evidence>
<feature type="compositionally biased region" description="Basic and acidic residues" evidence="6">
    <location>
        <begin position="1403"/>
        <end position="1412"/>
    </location>
</feature>
<dbReference type="InterPro" id="IPR051579">
    <property type="entry name" value="DDR_Transcriptional_Reg"/>
</dbReference>
<feature type="compositionally biased region" description="Polar residues" evidence="6">
    <location>
        <begin position="1135"/>
        <end position="1152"/>
    </location>
</feature>
<evidence type="ECO:0000313" key="8">
    <source>
        <dbReference type="EMBL" id="KAK2151599.1"/>
    </source>
</evidence>
<comment type="caution">
    <text evidence="8">The sequence shown here is derived from an EMBL/GenBank/DDBJ whole genome shotgun (WGS) entry which is preliminary data.</text>
</comment>
<feature type="compositionally biased region" description="Polar residues" evidence="6">
    <location>
        <begin position="1568"/>
        <end position="1581"/>
    </location>
</feature>
<accession>A0AAD9N2A0</accession>
<feature type="compositionally biased region" description="Basic residues" evidence="6">
    <location>
        <begin position="999"/>
        <end position="1008"/>
    </location>
</feature>
<feature type="compositionally biased region" description="Basic residues" evidence="6">
    <location>
        <begin position="1153"/>
        <end position="1174"/>
    </location>
</feature>
<feature type="compositionally biased region" description="Basic residues" evidence="6">
    <location>
        <begin position="1490"/>
        <end position="1502"/>
    </location>
</feature>
<evidence type="ECO:0000256" key="2">
    <source>
        <dbReference type="ARBA" id="ARBA00022763"/>
    </source>
</evidence>
<feature type="compositionally biased region" description="Polar residues" evidence="6">
    <location>
        <begin position="1351"/>
        <end position="1362"/>
    </location>
</feature>
<feature type="compositionally biased region" description="Polar residues" evidence="6">
    <location>
        <begin position="1061"/>
        <end position="1074"/>
    </location>
</feature>
<dbReference type="CDD" id="cd17744">
    <property type="entry name" value="BRCT_MDC1_rpt1"/>
    <property type="match status" value="1"/>
</dbReference>
<dbReference type="GO" id="GO:0006974">
    <property type="term" value="P:DNA damage response"/>
    <property type="evidence" value="ECO:0007669"/>
    <property type="project" value="UniProtKB-KW"/>
</dbReference>
<dbReference type="InterPro" id="IPR001357">
    <property type="entry name" value="BRCT_dom"/>
</dbReference>
<feature type="region of interest" description="Disordered" evidence="6">
    <location>
        <begin position="254"/>
        <end position="290"/>
    </location>
</feature>
<feature type="compositionally biased region" description="Polar residues" evidence="6">
    <location>
        <begin position="714"/>
        <end position="724"/>
    </location>
</feature>
<reference evidence="8" key="1">
    <citation type="journal article" date="2023" name="Mol. Biol. Evol.">
        <title>Third-Generation Sequencing Reveals the Adaptive Role of the Epigenome in Three Deep-Sea Polychaetes.</title>
        <authorList>
            <person name="Perez M."/>
            <person name="Aroh O."/>
            <person name="Sun Y."/>
            <person name="Lan Y."/>
            <person name="Juniper S.K."/>
            <person name="Young C.R."/>
            <person name="Angers B."/>
            <person name="Qian P.Y."/>
        </authorList>
    </citation>
    <scope>NUCLEOTIDE SEQUENCE</scope>
    <source>
        <strain evidence="8">P08H-3</strain>
    </source>
</reference>
<feature type="compositionally biased region" description="Polar residues" evidence="6">
    <location>
        <begin position="204"/>
        <end position="221"/>
    </location>
</feature>
<feature type="compositionally biased region" description="Basic and acidic residues" evidence="6">
    <location>
        <begin position="1674"/>
        <end position="1685"/>
    </location>
</feature>
<keyword evidence="2" id="KW-0227">DNA damage</keyword>
<dbReference type="Proteomes" id="UP001208570">
    <property type="component" value="Unassembled WGS sequence"/>
</dbReference>
<feature type="region of interest" description="Disordered" evidence="6">
    <location>
        <begin position="328"/>
        <end position="369"/>
    </location>
</feature>
<feature type="compositionally biased region" description="Basic and acidic residues" evidence="6">
    <location>
        <begin position="1213"/>
        <end position="1227"/>
    </location>
</feature>
<dbReference type="PANTHER" id="PTHR23196:SF1">
    <property type="entry name" value="PAX-INTERACTING PROTEIN 1"/>
    <property type="match status" value="1"/>
</dbReference>
<dbReference type="EMBL" id="JAODUP010000357">
    <property type="protein sequence ID" value="KAK2151599.1"/>
    <property type="molecule type" value="Genomic_DNA"/>
</dbReference>
<evidence type="ECO:0000256" key="5">
    <source>
        <dbReference type="ARBA" id="ARBA00030146"/>
    </source>
</evidence>
<dbReference type="SMART" id="SM00292">
    <property type="entry name" value="BRCT"/>
    <property type="match status" value="2"/>
</dbReference>
<evidence type="ECO:0000256" key="6">
    <source>
        <dbReference type="SAM" id="MobiDB-lite"/>
    </source>
</evidence>
<feature type="compositionally biased region" description="Basic and acidic residues" evidence="6">
    <location>
        <begin position="657"/>
        <end position="684"/>
    </location>
</feature>
<proteinExistence type="predicted"/>
<evidence type="ECO:0000256" key="1">
    <source>
        <dbReference type="ARBA" id="ARBA00004123"/>
    </source>
</evidence>
<dbReference type="GO" id="GO:0005634">
    <property type="term" value="C:nucleus"/>
    <property type="evidence" value="ECO:0007669"/>
    <property type="project" value="UniProtKB-SubCell"/>
</dbReference>
<feature type="region of interest" description="Disordered" evidence="6">
    <location>
        <begin position="1633"/>
        <end position="1702"/>
    </location>
</feature>
<feature type="compositionally biased region" description="Polar residues" evidence="6">
    <location>
        <begin position="1688"/>
        <end position="1697"/>
    </location>
</feature>
<feature type="compositionally biased region" description="Basic and acidic residues" evidence="6">
    <location>
        <begin position="357"/>
        <end position="366"/>
    </location>
</feature>
<protein>
    <recommendedName>
        <fullName evidence="4">PAX-interacting protein 1</fullName>
    </recommendedName>
    <alternativeName>
        <fullName evidence="5">PAX transactivation activation domain-interacting protein</fullName>
    </alternativeName>
</protein>
<feature type="compositionally biased region" description="Basic and acidic residues" evidence="6">
    <location>
        <begin position="726"/>
        <end position="743"/>
    </location>
</feature>
<feature type="compositionally biased region" description="Basic and acidic residues" evidence="6">
    <location>
        <begin position="1262"/>
        <end position="1275"/>
    </location>
</feature>
<feature type="compositionally biased region" description="Basic and acidic residues" evidence="6">
    <location>
        <begin position="1090"/>
        <end position="1116"/>
    </location>
</feature>
<sequence length="1908" mass="210440">MRLPGQLMQLRRIDTLGHRRTAQPLIAGFVNFLQDFLQDSWLSPGEGVNNDSSSCAMASGSSGEVDQVNNLNEEIRKGSIDVAPTSTKIIATDLEAAMDTLYYDMDLDVTQTADVNPEEKEPKQVNVVPDSQSQMLTQTYVANENEEDATATQTFKDPFMEGPAAVLNTDRSTMAFDYSSDEDESQVFLSHHIVDDRGKPATLPQASSERNSPTNKTISTTKNDERVDTPILTEADAIEVSQRSDTTQVLTEGDVSQFSEKSQATQVLTEDDVTQISEQSDGSQMPTQTSCVPDVKQILMDDDTNENFETSDGTHVLKESIVTKISEQSDTVQLHSDGDVTHLPGTSDTKQMSTEDDGNKTSEKSSDLQMSDRFGHIRASESSLPTQVLLEADGSDPSGTTLMLTNIEATQLVQHTEESDNEASSEIFIAETQPYEQTDKDIEDSPESACDKKSLIVDETPDVVRHIPFTEIGSNEATQNLEVSVDERPVTSKDKVTVVQDSEDTTQILDDTQLIKNDTDDIPSLYVTSPLAQRHSLSPNPDETLDATQILDSTHTQNCQMVVVSPILTVSSPIFSGDRSESKHTNQDLESTHIFDPAGDESPCPSIQKSARKRLQPSDCGNTSDDDIRELELLQNIPSSAQTATTSSTPVITGITEKVKPSEEKNSLPKDKSSDCSDEHKAELPDNEDTQMASTQAYGEEASDAMDTQPYGDQKTTVQISPADSKSPEIQKPKGTKKGEQPKKPKLRQTKRSEIAKGLHNDDSHDGGCEENKDNESKEIKYQRMTRRSQSKGVSASSEQKVRKGGRRSTKAKELSGSDGIKVDSSNRVIPTEVGENQGEVEDINNTPVPIGHSIDGTKPDRQSKPREKVVADLSPQLESSEKTKCQDLTDDCRTPSGENNDEQMASTQAYGEVTGDIADTQPCGDQADNVPISADNIVSPEKQKSRRKTKSCQQSITKKEATPTKRGELAKKVSSNGADDDDGQKKKESKNQEDKAMRKTTLKTRRSKIGDMDVSQKGNVEKSQSRKRRSTKSNPAKEEKDKIEATSVQIGRVKSRISGKTRQNAELTTSMTEESAGEHSGYRISPKPLTDKDYLSPDKKSLRADNRVPTEDDHIACTQAYGEETTEVMDTQPYGDQTSPGDTKSPEVQNTRRSKRSRQTITRNKGRQTKRMKVVREAPGADDGGDDQVDDDKRENDSKNKGRRSVRIARRSLTESEDKIISEKQERGRRRGSKIKQTSDVDLGPVPTATTSGTRSRHQKKLEETKGTNKETLEHSLSITTDMSPQQHIDKYEEPIVLLERVESGDTSFGEQSFLALEKTSDEKKKKGKTYSRLSLRKRGRTVGVDSGHETSQSCIANIDQSRIPEHSEEKQLKTIKQEPGQNVDVNVKSTSKSKTRKRKIAKESHEDDCSRNTSAGDNGQPLIKKERIWVQVEEETYEEDVVNIKTEVATDTGGLYGVFERKTMRRRSKLTDDAAPLVSSAELPKSASLKRGKRTARKRGQLGEASQSGVVENTASQDAVEERPAMQRGRKKKGANLKLSLEPEVLNRQQIGGDEGGGIRDDFQVPGSSKIQKSKQTGPKRNDEHMSAGQPKNARVKRANKNCSSVESDGCDLEADNEVVKQVESASGKRILNETRVKSSKAASKVHSNPKKSSKRQQVSRQNTDRPGPSKSLKEQHSNEKRQRISPKSPTTPRQKMSHVSMVACSPTLRKRTLESKPRVMFTGVSNNRVEKMVTSLGGTLVSFIEECTHLVTDKVRRTVKFLCAVAKGIPIVSPLWLESCKTAGYFLDASNFLIEDKASEKQYKFSLPSSLKAASEHRMLDGYKIHVTKSVVPDVKQMKEIITSAGGELLTRMPTVADVNTIIISCPKDQAKCKTARKRSIAVVNAEFLLTGILQQVVDVDAYNL</sequence>
<feature type="compositionally biased region" description="Basic and acidic residues" evidence="6">
    <location>
        <begin position="880"/>
        <end position="894"/>
    </location>
</feature>
<dbReference type="PROSITE" id="PS50172">
    <property type="entry name" value="BRCT"/>
    <property type="match status" value="2"/>
</dbReference>
<feature type="domain" description="BRCT" evidence="7">
    <location>
        <begin position="1818"/>
        <end position="1908"/>
    </location>
</feature>
<feature type="compositionally biased region" description="Polar residues" evidence="6">
    <location>
        <begin position="897"/>
        <end position="910"/>
    </location>
</feature>
<feature type="compositionally biased region" description="Polar residues" evidence="6">
    <location>
        <begin position="1506"/>
        <end position="1519"/>
    </location>
</feature>
<feature type="compositionally biased region" description="Basic and acidic residues" evidence="6">
    <location>
        <begin position="1364"/>
        <end position="1378"/>
    </location>
</feature>
<dbReference type="CDD" id="cd18441">
    <property type="entry name" value="BRCT_MDC1_rpt2"/>
    <property type="match status" value="1"/>
</dbReference>
<keyword evidence="3" id="KW-0539">Nucleus</keyword>
<feature type="compositionally biased region" description="Basic and acidic residues" evidence="6">
    <location>
        <begin position="984"/>
        <end position="998"/>
    </location>
</feature>
<keyword evidence="9" id="KW-1185">Reference proteome</keyword>
<evidence type="ECO:0000313" key="9">
    <source>
        <dbReference type="Proteomes" id="UP001208570"/>
    </source>
</evidence>
<feature type="region of interest" description="Disordered" evidence="6">
    <location>
        <begin position="194"/>
        <end position="221"/>
    </location>
</feature>